<comment type="caution">
    <text evidence="2">The sequence shown here is derived from an EMBL/GenBank/DDBJ whole genome shotgun (WGS) entry which is preliminary data.</text>
</comment>
<dbReference type="SMART" id="SM00186">
    <property type="entry name" value="FBG"/>
    <property type="match status" value="1"/>
</dbReference>
<sequence length="103" mass="12031">MIIQRRFDGTINFNRSWEDYQLGFGFLSSELWIGNKRLSYLTSQKRYQLRIDLTTTDGSSFYVTYDTFRISDDFSNYKLVKAEITSGTFVSDEDPARIISQAL</sequence>
<dbReference type="STRING" id="307972.A0A2G8LI34"/>
<keyword evidence="3" id="KW-1185">Reference proteome</keyword>
<evidence type="ECO:0000313" key="2">
    <source>
        <dbReference type="EMBL" id="PIK59895.1"/>
    </source>
</evidence>
<feature type="domain" description="Fibrinogen C-terminal" evidence="1">
    <location>
        <begin position="1"/>
        <end position="103"/>
    </location>
</feature>
<dbReference type="Gene3D" id="3.90.215.10">
    <property type="entry name" value="Gamma Fibrinogen, chain A, domain 1"/>
    <property type="match status" value="1"/>
</dbReference>
<name>A0A2G8LI34_STIJA</name>
<dbReference type="GO" id="GO:0005615">
    <property type="term" value="C:extracellular space"/>
    <property type="evidence" value="ECO:0007669"/>
    <property type="project" value="TreeGrafter"/>
</dbReference>
<dbReference type="InterPro" id="IPR002181">
    <property type="entry name" value="Fibrinogen_a/b/g_C_dom"/>
</dbReference>
<dbReference type="InterPro" id="IPR014716">
    <property type="entry name" value="Fibrinogen_a/b/g_C_1"/>
</dbReference>
<proteinExistence type="predicted"/>
<gene>
    <name evidence="2" type="ORF">BSL78_03191</name>
</gene>
<dbReference type="PROSITE" id="PS51406">
    <property type="entry name" value="FIBRINOGEN_C_2"/>
    <property type="match status" value="1"/>
</dbReference>
<dbReference type="SUPFAM" id="SSF56496">
    <property type="entry name" value="Fibrinogen C-terminal domain-like"/>
    <property type="match status" value="1"/>
</dbReference>
<reference evidence="2 3" key="1">
    <citation type="journal article" date="2017" name="PLoS Biol.">
        <title>The sea cucumber genome provides insights into morphological evolution and visceral regeneration.</title>
        <authorList>
            <person name="Zhang X."/>
            <person name="Sun L."/>
            <person name="Yuan J."/>
            <person name="Sun Y."/>
            <person name="Gao Y."/>
            <person name="Zhang L."/>
            <person name="Li S."/>
            <person name="Dai H."/>
            <person name="Hamel J.F."/>
            <person name="Liu C."/>
            <person name="Yu Y."/>
            <person name="Liu S."/>
            <person name="Lin W."/>
            <person name="Guo K."/>
            <person name="Jin S."/>
            <person name="Xu P."/>
            <person name="Storey K.B."/>
            <person name="Huan P."/>
            <person name="Zhang T."/>
            <person name="Zhou Y."/>
            <person name="Zhang J."/>
            <person name="Lin C."/>
            <person name="Li X."/>
            <person name="Xing L."/>
            <person name="Huo D."/>
            <person name="Sun M."/>
            <person name="Wang L."/>
            <person name="Mercier A."/>
            <person name="Li F."/>
            <person name="Yang H."/>
            <person name="Xiang J."/>
        </authorList>
    </citation>
    <scope>NUCLEOTIDE SEQUENCE [LARGE SCALE GENOMIC DNA]</scope>
    <source>
        <strain evidence="2">Shaxun</strain>
        <tissue evidence="2">Muscle</tissue>
    </source>
</reference>
<protein>
    <submittedName>
        <fullName evidence="2">Fibrinogen-like protein A</fullName>
    </submittedName>
</protein>
<organism evidence="2 3">
    <name type="scientific">Stichopus japonicus</name>
    <name type="common">Sea cucumber</name>
    <dbReference type="NCBI Taxonomy" id="307972"/>
    <lineage>
        <taxon>Eukaryota</taxon>
        <taxon>Metazoa</taxon>
        <taxon>Echinodermata</taxon>
        <taxon>Eleutherozoa</taxon>
        <taxon>Echinozoa</taxon>
        <taxon>Holothuroidea</taxon>
        <taxon>Aspidochirotacea</taxon>
        <taxon>Aspidochirotida</taxon>
        <taxon>Stichopodidae</taxon>
        <taxon>Apostichopus</taxon>
    </lineage>
</organism>
<evidence type="ECO:0000313" key="3">
    <source>
        <dbReference type="Proteomes" id="UP000230750"/>
    </source>
</evidence>
<dbReference type="InterPro" id="IPR050373">
    <property type="entry name" value="Fibrinogen_C-term_domain"/>
</dbReference>
<accession>A0A2G8LI34</accession>
<dbReference type="Pfam" id="PF00147">
    <property type="entry name" value="Fibrinogen_C"/>
    <property type="match status" value="1"/>
</dbReference>
<dbReference type="PANTHER" id="PTHR19143">
    <property type="entry name" value="FIBRINOGEN/TENASCIN/ANGIOPOEITIN"/>
    <property type="match status" value="1"/>
</dbReference>
<dbReference type="OrthoDB" id="7871457at2759"/>
<dbReference type="EMBL" id="MRZV01000071">
    <property type="protein sequence ID" value="PIK59895.1"/>
    <property type="molecule type" value="Genomic_DNA"/>
</dbReference>
<dbReference type="Proteomes" id="UP000230750">
    <property type="component" value="Unassembled WGS sequence"/>
</dbReference>
<dbReference type="InterPro" id="IPR036056">
    <property type="entry name" value="Fibrinogen-like_C"/>
</dbReference>
<dbReference type="AlphaFoldDB" id="A0A2G8LI34"/>
<evidence type="ECO:0000259" key="1">
    <source>
        <dbReference type="PROSITE" id="PS51406"/>
    </source>
</evidence>